<dbReference type="SUPFAM" id="SSF75304">
    <property type="entry name" value="Amidase signature (AS) enzymes"/>
    <property type="match status" value="1"/>
</dbReference>
<dbReference type="GO" id="GO:0006629">
    <property type="term" value="P:lipid metabolic process"/>
    <property type="evidence" value="ECO:0007669"/>
    <property type="project" value="InterPro"/>
</dbReference>
<dbReference type="CDD" id="cd00519">
    <property type="entry name" value="Lipase_3"/>
    <property type="match status" value="1"/>
</dbReference>
<dbReference type="EMBL" id="GL876971">
    <property type="protein sequence ID" value="KLU88235.1"/>
    <property type="molecule type" value="Genomic_DNA"/>
</dbReference>
<accession>A0A0C4E434</accession>
<evidence type="ECO:0000256" key="4">
    <source>
        <dbReference type="ARBA" id="ARBA00022801"/>
    </source>
</evidence>
<dbReference type="OrthoDB" id="6428749at2759"/>
<reference evidence="8" key="3">
    <citation type="submission" date="2011-03" db="EMBL/GenBank/DDBJ databases">
        <title>Annotation of Magnaporthe poae ATCC 64411.</title>
        <authorList>
            <person name="Ma L.-J."/>
            <person name="Dead R."/>
            <person name="Young S.K."/>
            <person name="Zeng Q."/>
            <person name="Gargeya S."/>
            <person name="Fitzgerald M."/>
            <person name="Haas B."/>
            <person name="Abouelleil A."/>
            <person name="Alvarado L."/>
            <person name="Arachchi H.M."/>
            <person name="Berlin A."/>
            <person name="Brown A."/>
            <person name="Chapman S.B."/>
            <person name="Chen Z."/>
            <person name="Dunbar C."/>
            <person name="Freedman E."/>
            <person name="Gearin G."/>
            <person name="Gellesch M."/>
            <person name="Goldberg J."/>
            <person name="Griggs A."/>
            <person name="Gujja S."/>
            <person name="Heiman D."/>
            <person name="Howarth C."/>
            <person name="Larson L."/>
            <person name="Lui A."/>
            <person name="MacDonald P.J.P."/>
            <person name="Mehta T."/>
            <person name="Montmayeur A."/>
            <person name="Murphy C."/>
            <person name="Neiman D."/>
            <person name="Pearson M."/>
            <person name="Priest M."/>
            <person name="Roberts A."/>
            <person name="Saif S."/>
            <person name="Shea T."/>
            <person name="Shenoy N."/>
            <person name="Sisk P."/>
            <person name="Stolte C."/>
            <person name="Sykes S."/>
            <person name="Yandava C."/>
            <person name="Wortman J."/>
            <person name="Nusbaum C."/>
            <person name="Birren B."/>
        </authorList>
    </citation>
    <scope>NUCLEOTIDE SEQUENCE</scope>
    <source>
        <strain evidence="8">ATCC 64411</strain>
    </source>
</reference>
<evidence type="ECO:0000256" key="3">
    <source>
        <dbReference type="ARBA" id="ARBA00012922"/>
    </source>
</evidence>
<evidence type="ECO:0000313" key="10">
    <source>
        <dbReference type="Proteomes" id="UP000011715"/>
    </source>
</evidence>
<sequence length="640" mass="68778">MLFNHPTKSPQKLSIHPTNATATTSATGPQHETILCVYCSSDRRGRQLRCKLVSSEEFSDLLLFAKYAGAAYCAPNQKIGDPVFCKGEICPGRNATILATFAGRITDIQGFLAEDPENKILTVSIRGSHTIQNFITDIIFRAEAVDREFCAGCRVHAGFLYAYKEIVARLPPILFSYRHTSPELWLGSGPPNKNGYLPGDVLECLGSANVKCNAGRRKNAASCNNSWGTSVIAHLHYLVPISYCGSWKSMLDMSLQNGTDDLNSTDPELAERLDMFAKLDLEYAEALEEDGSVPEDDTMQVLQTKPVPTGTPEFEAKLAALLQQFADGVPQNLRLPEDVFTNPPPVDVTAIPASCGLLSATELEITEQHDATALADAIARRRYTAVEVATAFCKRAIIAHQLTACLAEWFMNDAVAQARRLDEHLERHGTTVGPLHGVPVSIKGHILMAGTFYHGGSLSSLQKSETDSQLVAILRGLGAVFFCKTAQPQTLMHLESDSARGRVLNPYNVHLSAGGSSGGEAALVAMKGSVLGVGTDIGGSVRGPAAFCGIYGFKATSYLLPMRGFTPSPFAAELNVLCSLGPMCRSLRDMDLFMRVVLATKPHLQDPNLVPIPWSALSQTTGSSSPSHPSDAPSSGRGGA</sequence>
<reference evidence="10" key="2">
    <citation type="submission" date="2010-05" db="EMBL/GenBank/DDBJ databases">
        <title>The genome sequence of Magnaporthe poae strain ATCC 64411.</title>
        <authorList>
            <person name="Ma L.-J."/>
            <person name="Dead R."/>
            <person name="Young S."/>
            <person name="Zeng Q."/>
            <person name="Koehrsen M."/>
            <person name="Alvarado L."/>
            <person name="Berlin A."/>
            <person name="Chapman S.B."/>
            <person name="Chen Z."/>
            <person name="Freedman E."/>
            <person name="Gellesch M."/>
            <person name="Goldberg J."/>
            <person name="Griggs A."/>
            <person name="Gujja S."/>
            <person name="Heilman E.R."/>
            <person name="Heiman D."/>
            <person name="Hepburn T."/>
            <person name="Howarth C."/>
            <person name="Jen D."/>
            <person name="Larson L."/>
            <person name="Mehta T."/>
            <person name="Neiman D."/>
            <person name="Pearson M."/>
            <person name="Roberts A."/>
            <person name="Saif S."/>
            <person name="Shea T."/>
            <person name="Shenoy N."/>
            <person name="Sisk P."/>
            <person name="Stolte C."/>
            <person name="Sykes S."/>
            <person name="Walk T."/>
            <person name="White J."/>
            <person name="Yandava C."/>
            <person name="Haas B."/>
            <person name="Nusbaum C."/>
            <person name="Birren B."/>
        </authorList>
    </citation>
    <scope>NUCLEOTIDE SEQUENCE [LARGE SCALE GENOMIC DNA]</scope>
    <source>
        <strain evidence="10">ATCC 64411 / 73-15</strain>
    </source>
</reference>
<dbReference type="eggNOG" id="KOG1212">
    <property type="taxonomic scope" value="Eukaryota"/>
</dbReference>
<dbReference type="AlphaFoldDB" id="A0A0C4E434"/>
<protein>
    <recommendedName>
        <fullName evidence="3">amidase</fullName>
        <ecNumber evidence="3">3.5.1.4</ecNumber>
    </recommendedName>
</protein>
<dbReference type="InterPro" id="IPR029058">
    <property type="entry name" value="AB_hydrolase_fold"/>
</dbReference>
<dbReference type="PANTHER" id="PTHR46072">
    <property type="entry name" value="AMIDASE-RELATED-RELATED"/>
    <property type="match status" value="1"/>
</dbReference>
<organism evidence="9 10">
    <name type="scientific">Magnaporthiopsis poae (strain ATCC 64411 / 73-15)</name>
    <name type="common">Kentucky bluegrass fungus</name>
    <name type="synonym">Magnaporthe poae</name>
    <dbReference type="NCBI Taxonomy" id="644358"/>
    <lineage>
        <taxon>Eukaryota</taxon>
        <taxon>Fungi</taxon>
        <taxon>Dikarya</taxon>
        <taxon>Ascomycota</taxon>
        <taxon>Pezizomycotina</taxon>
        <taxon>Sordariomycetes</taxon>
        <taxon>Sordariomycetidae</taxon>
        <taxon>Magnaporthales</taxon>
        <taxon>Magnaporthaceae</taxon>
        <taxon>Magnaporthiopsis</taxon>
    </lineage>
</organism>
<keyword evidence="4" id="KW-0378">Hydrolase</keyword>
<evidence type="ECO:0000259" key="7">
    <source>
        <dbReference type="Pfam" id="PF01764"/>
    </source>
</evidence>
<dbReference type="InterPro" id="IPR023631">
    <property type="entry name" value="Amidase_dom"/>
</dbReference>
<proteinExistence type="inferred from homology"/>
<evidence type="ECO:0000256" key="1">
    <source>
        <dbReference type="ARBA" id="ARBA00001311"/>
    </source>
</evidence>
<dbReference type="STRING" id="644358.A0A0C4E434"/>
<dbReference type="Pfam" id="PF01764">
    <property type="entry name" value="Lipase_3"/>
    <property type="match status" value="1"/>
</dbReference>
<comment type="catalytic activity">
    <reaction evidence="1">
        <text>a monocarboxylic acid amide + H2O = a monocarboxylate + NH4(+)</text>
        <dbReference type="Rhea" id="RHEA:12020"/>
        <dbReference type="ChEBI" id="CHEBI:15377"/>
        <dbReference type="ChEBI" id="CHEBI:28938"/>
        <dbReference type="ChEBI" id="CHEBI:35757"/>
        <dbReference type="ChEBI" id="CHEBI:83628"/>
        <dbReference type="EC" id="3.5.1.4"/>
    </reaction>
</comment>
<dbReference type="PANTHER" id="PTHR46072:SF4">
    <property type="entry name" value="AMIDASE C550.07-RELATED"/>
    <property type="match status" value="1"/>
</dbReference>
<evidence type="ECO:0000313" key="8">
    <source>
        <dbReference type="EMBL" id="KLU88235.1"/>
    </source>
</evidence>
<reference evidence="8" key="1">
    <citation type="submission" date="2010-05" db="EMBL/GenBank/DDBJ databases">
        <title>The Genome Sequence of Magnaporthe poae strain ATCC 64411.</title>
        <authorList>
            <consortium name="The Broad Institute Genome Sequencing Platform"/>
            <consortium name="Broad Institute Genome Sequencing Center for Infectious Disease"/>
            <person name="Ma L.-J."/>
            <person name="Dead R."/>
            <person name="Young S."/>
            <person name="Zeng Q."/>
            <person name="Koehrsen M."/>
            <person name="Alvarado L."/>
            <person name="Berlin A."/>
            <person name="Chapman S.B."/>
            <person name="Chen Z."/>
            <person name="Freedman E."/>
            <person name="Gellesch M."/>
            <person name="Goldberg J."/>
            <person name="Griggs A."/>
            <person name="Gujja S."/>
            <person name="Heilman E.R."/>
            <person name="Heiman D."/>
            <person name="Hepburn T."/>
            <person name="Howarth C."/>
            <person name="Jen D."/>
            <person name="Larson L."/>
            <person name="Mehta T."/>
            <person name="Neiman D."/>
            <person name="Pearson M."/>
            <person name="Roberts A."/>
            <person name="Saif S."/>
            <person name="Shea T."/>
            <person name="Shenoy N."/>
            <person name="Sisk P."/>
            <person name="Stolte C."/>
            <person name="Sykes S."/>
            <person name="Walk T."/>
            <person name="White J."/>
            <person name="Yandava C."/>
            <person name="Haas B."/>
            <person name="Nusbaum C."/>
            <person name="Birren B."/>
        </authorList>
    </citation>
    <scope>NUCLEOTIDE SEQUENCE</scope>
    <source>
        <strain evidence="8">ATCC 64411</strain>
    </source>
</reference>
<reference evidence="9" key="4">
    <citation type="journal article" date="2015" name="G3 (Bethesda)">
        <title>Genome sequences of three phytopathogenic species of the Magnaporthaceae family of fungi.</title>
        <authorList>
            <person name="Okagaki L.H."/>
            <person name="Nunes C.C."/>
            <person name="Sailsbery J."/>
            <person name="Clay B."/>
            <person name="Brown D."/>
            <person name="John T."/>
            <person name="Oh Y."/>
            <person name="Young N."/>
            <person name="Fitzgerald M."/>
            <person name="Haas B.J."/>
            <person name="Zeng Q."/>
            <person name="Young S."/>
            <person name="Adiconis X."/>
            <person name="Fan L."/>
            <person name="Levin J.Z."/>
            <person name="Mitchell T.K."/>
            <person name="Okubara P.A."/>
            <person name="Farman M.L."/>
            <person name="Kohn L.M."/>
            <person name="Birren B."/>
            <person name="Ma L.-J."/>
            <person name="Dean R.A."/>
        </authorList>
    </citation>
    <scope>NUCLEOTIDE SEQUENCE</scope>
    <source>
        <strain evidence="9">ATCC 64411 / 73-15</strain>
    </source>
</reference>
<dbReference type="Pfam" id="PF01425">
    <property type="entry name" value="Amidase"/>
    <property type="match status" value="1"/>
</dbReference>
<dbReference type="Proteomes" id="UP000011715">
    <property type="component" value="Unassembled WGS sequence"/>
</dbReference>
<feature type="region of interest" description="Disordered" evidence="5">
    <location>
        <begin position="615"/>
        <end position="640"/>
    </location>
</feature>
<dbReference type="EnsemblFungi" id="MAPG_07222T0">
    <property type="protein sequence ID" value="MAPG_07222T0"/>
    <property type="gene ID" value="MAPG_07222"/>
</dbReference>
<dbReference type="VEuPathDB" id="FungiDB:MAPG_07222"/>
<evidence type="ECO:0000259" key="6">
    <source>
        <dbReference type="Pfam" id="PF01425"/>
    </source>
</evidence>
<evidence type="ECO:0000313" key="9">
    <source>
        <dbReference type="EnsemblFungi" id="MAPG_07222T0"/>
    </source>
</evidence>
<dbReference type="Gene3D" id="3.90.1300.10">
    <property type="entry name" value="Amidase signature (AS) domain"/>
    <property type="match status" value="1"/>
</dbReference>
<evidence type="ECO:0000256" key="2">
    <source>
        <dbReference type="ARBA" id="ARBA00009199"/>
    </source>
</evidence>
<feature type="domain" description="Fungal lipase-type" evidence="7">
    <location>
        <begin position="123"/>
        <end position="171"/>
    </location>
</feature>
<dbReference type="GO" id="GO:0004040">
    <property type="term" value="F:amidase activity"/>
    <property type="evidence" value="ECO:0007669"/>
    <property type="project" value="UniProtKB-EC"/>
</dbReference>
<feature type="domain" description="Amidase" evidence="6">
    <location>
        <begin position="387"/>
        <end position="611"/>
    </location>
</feature>
<feature type="region of interest" description="Disordered" evidence="5">
    <location>
        <begin position="1"/>
        <end position="26"/>
    </location>
</feature>
<dbReference type="InterPro" id="IPR036928">
    <property type="entry name" value="AS_sf"/>
</dbReference>
<gene>
    <name evidence="8" type="ORF">MAPG_07222</name>
</gene>
<dbReference type="InterPro" id="IPR020556">
    <property type="entry name" value="Amidase_CS"/>
</dbReference>
<evidence type="ECO:0000256" key="5">
    <source>
        <dbReference type="SAM" id="MobiDB-lite"/>
    </source>
</evidence>
<dbReference type="Gene3D" id="3.40.50.1820">
    <property type="entry name" value="alpha/beta hydrolase"/>
    <property type="match status" value="2"/>
</dbReference>
<keyword evidence="10" id="KW-1185">Reference proteome</keyword>
<dbReference type="InterPro" id="IPR002921">
    <property type="entry name" value="Fungal_lipase-type"/>
</dbReference>
<reference evidence="9" key="5">
    <citation type="submission" date="2015-06" db="UniProtKB">
        <authorList>
            <consortium name="EnsemblFungi"/>
        </authorList>
    </citation>
    <scope>IDENTIFICATION</scope>
    <source>
        <strain evidence="9">ATCC 64411</strain>
    </source>
</reference>
<dbReference type="PROSITE" id="PS00571">
    <property type="entry name" value="AMIDASES"/>
    <property type="match status" value="1"/>
</dbReference>
<name>A0A0C4E434_MAGP6</name>
<comment type="similarity">
    <text evidence="2">Belongs to the amidase family.</text>
</comment>
<dbReference type="EMBL" id="ADBL01001745">
    <property type="status" value="NOT_ANNOTATED_CDS"/>
    <property type="molecule type" value="Genomic_DNA"/>
</dbReference>
<dbReference type="SUPFAM" id="SSF53474">
    <property type="entry name" value="alpha/beta-Hydrolases"/>
    <property type="match status" value="1"/>
</dbReference>
<dbReference type="EMBL" id="ADBL01001746">
    <property type="status" value="NOT_ANNOTATED_CDS"/>
    <property type="molecule type" value="Genomic_DNA"/>
</dbReference>
<dbReference type="EC" id="3.5.1.4" evidence="3"/>